<organism evidence="3 4">
    <name type="scientific">Mugilogobius chulae</name>
    <name type="common">yellowstripe goby</name>
    <dbReference type="NCBI Taxonomy" id="88201"/>
    <lineage>
        <taxon>Eukaryota</taxon>
        <taxon>Metazoa</taxon>
        <taxon>Chordata</taxon>
        <taxon>Craniata</taxon>
        <taxon>Vertebrata</taxon>
        <taxon>Euteleostomi</taxon>
        <taxon>Actinopterygii</taxon>
        <taxon>Neopterygii</taxon>
        <taxon>Teleostei</taxon>
        <taxon>Neoteleostei</taxon>
        <taxon>Acanthomorphata</taxon>
        <taxon>Gobiaria</taxon>
        <taxon>Gobiiformes</taxon>
        <taxon>Gobioidei</taxon>
        <taxon>Gobiidae</taxon>
        <taxon>Gobionellinae</taxon>
        <taxon>Mugilogobius</taxon>
    </lineage>
</organism>
<dbReference type="PANTHER" id="PTHR45784:SF3">
    <property type="entry name" value="C-TYPE LECTIN DOMAIN FAMILY 4 MEMBER K-LIKE-RELATED"/>
    <property type="match status" value="1"/>
</dbReference>
<protein>
    <recommendedName>
        <fullName evidence="2">C-type lectin domain-containing protein</fullName>
    </recommendedName>
</protein>
<evidence type="ECO:0000259" key="2">
    <source>
        <dbReference type="PROSITE" id="PS50041"/>
    </source>
</evidence>
<keyword evidence="1" id="KW-1015">Disulfide bond</keyword>
<gene>
    <name evidence="3" type="ORF">WMY93_026993</name>
</gene>
<evidence type="ECO:0000313" key="3">
    <source>
        <dbReference type="EMBL" id="KAK7883870.1"/>
    </source>
</evidence>
<feature type="domain" description="C-type lectin" evidence="2">
    <location>
        <begin position="153"/>
        <end position="243"/>
    </location>
</feature>
<comment type="caution">
    <text evidence="3">The sequence shown here is derived from an EMBL/GenBank/DDBJ whole genome shotgun (WGS) entry which is preliminary data.</text>
</comment>
<dbReference type="SUPFAM" id="SSF56436">
    <property type="entry name" value="C-type lectin-like"/>
    <property type="match status" value="2"/>
</dbReference>
<sequence length="247" mass="28234">MSQSPAATADHSSWCRDPRFAKRFILVQCQIEYHYVSLEMTWADAQQYCREHYTDLATLQNEDDINKLEFPNETWVWIGLFDDPASWKGAMTSDSNSWRWSSTGTTNPGGYQNWASGEPNNYGGKQLCVFIQKVYGRIKAVPYPYNSFVTMSYCRQHYHDLATIESSAENQAVTNLLSTTTTSVWIGLYRVAWRWSNGSPSTYRKWKTGEPNNDYGSELCGAQYSISSWNDVSCDTLGKFICQKGNM</sequence>
<dbReference type="Gene3D" id="3.10.100.10">
    <property type="entry name" value="Mannose-Binding Protein A, subunit A"/>
    <property type="match status" value="2"/>
</dbReference>
<evidence type="ECO:0000313" key="4">
    <source>
        <dbReference type="Proteomes" id="UP001460270"/>
    </source>
</evidence>
<dbReference type="InterPro" id="IPR018378">
    <property type="entry name" value="C-type_lectin_CS"/>
</dbReference>
<name>A0AAW0N2L5_9GOBI</name>
<keyword evidence="4" id="KW-1185">Reference proteome</keyword>
<feature type="domain" description="C-type lectin" evidence="2">
    <location>
        <begin position="33"/>
        <end position="137"/>
    </location>
</feature>
<dbReference type="EMBL" id="JBBPFD010000020">
    <property type="protein sequence ID" value="KAK7883870.1"/>
    <property type="molecule type" value="Genomic_DNA"/>
</dbReference>
<dbReference type="SMART" id="SM00034">
    <property type="entry name" value="CLECT"/>
    <property type="match status" value="2"/>
</dbReference>
<proteinExistence type="predicted"/>
<dbReference type="PANTHER" id="PTHR45784">
    <property type="entry name" value="C-TYPE LECTIN DOMAIN FAMILY 20 MEMBER A-RELATED"/>
    <property type="match status" value="1"/>
</dbReference>
<dbReference type="AlphaFoldDB" id="A0AAW0N2L5"/>
<dbReference type="PROSITE" id="PS00615">
    <property type="entry name" value="C_TYPE_LECTIN_1"/>
    <property type="match status" value="1"/>
</dbReference>
<accession>A0AAW0N2L5</accession>
<dbReference type="Proteomes" id="UP001460270">
    <property type="component" value="Unassembled WGS sequence"/>
</dbReference>
<dbReference type="InterPro" id="IPR016187">
    <property type="entry name" value="CTDL_fold"/>
</dbReference>
<evidence type="ECO:0000256" key="1">
    <source>
        <dbReference type="ARBA" id="ARBA00023157"/>
    </source>
</evidence>
<dbReference type="PROSITE" id="PS50041">
    <property type="entry name" value="C_TYPE_LECTIN_2"/>
    <property type="match status" value="2"/>
</dbReference>
<dbReference type="InterPro" id="IPR001304">
    <property type="entry name" value="C-type_lectin-like"/>
</dbReference>
<dbReference type="Pfam" id="PF00059">
    <property type="entry name" value="Lectin_C"/>
    <property type="match status" value="2"/>
</dbReference>
<reference evidence="4" key="1">
    <citation type="submission" date="2024-04" db="EMBL/GenBank/DDBJ databases">
        <title>Salinicola lusitanus LLJ914,a marine bacterium isolated from the Okinawa Trough.</title>
        <authorList>
            <person name="Li J."/>
        </authorList>
    </citation>
    <scope>NUCLEOTIDE SEQUENCE [LARGE SCALE GENOMIC DNA]</scope>
</reference>
<dbReference type="InterPro" id="IPR016186">
    <property type="entry name" value="C-type_lectin-like/link_sf"/>
</dbReference>